<accession>A0AAW6FG24</accession>
<sequence length="188" mass="22056">MILEQEDDMLEAVSKGDEAAFHRLFDIWYKPMCVYAMNYIDLFDDAEDIVQNILARFWIKYSKENFTGSLKSYLFAAVQYDCIRLLRRQKRRVNEEQWTPGSEWAEIPEDFMGEVYDEEAYRHLMEEIDKLPEQARRIFVAVVLEDKKYKDVAAMLGVSVNTVKTQLSRSLRRLRGSLGLIIGILLTP</sequence>
<dbReference type="InterPro" id="IPR014284">
    <property type="entry name" value="RNA_pol_sigma-70_dom"/>
</dbReference>
<dbReference type="GO" id="GO:0006352">
    <property type="term" value="P:DNA-templated transcription initiation"/>
    <property type="evidence" value="ECO:0007669"/>
    <property type="project" value="InterPro"/>
</dbReference>
<keyword evidence="4" id="KW-0804">Transcription</keyword>
<evidence type="ECO:0000256" key="2">
    <source>
        <dbReference type="ARBA" id="ARBA00023015"/>
    </source>
</evidence>
<evidence type="ECO:0000259" key="6">
    <source>
        <dbReference type="Pfam" id="PF08281"/>
    </source>
</evidence>
<dbReference type="EMBL" id="JAQMRD010000004">
    <property type="protein sequence ID" value="MDB9222330.1"/>
    <property type="molecule type" value="Genomic_DNA"/>
</dbReference>
<dbReference type="InterPro" id="IPR036388">
    <property type="entry name" value="WH-like_DNA-bd_sf"/>
</dbReference>
<dbReference type="PANTHER" id="PTHR43133:SF46">
    <property type="entry name" value="RNA POLYMERASE SIGMA-70 FACTOR ECF SUBFAMILY"/>
    <property type="match status" value="1"/>
</dbReference>
<comment type="similarity">
    <text evidence="1">Belongs to the sigma-70 factor family. ECF subfamily.</text>
</comment>
<evidence type="ECO:0000256" key="1">
    <source>
        <dbReference type="ARBA" id="ARBA00010641"/>
    </source>
</evidence>
<evidence type="ECO:0000259" key="5">
    <source>
        <dbReference type="Pfam" id="PF04542"/>
    </source>
</evidence>
<dbReference type="InterPro" id="IPR013249">
    <property type="entry name" value="RNA_pol_sigma70_r4_t2"/>
</dbReference>
<dbReference type="Pfam" id="PF08281">
    <property type="entry name" value="Sigma70_r4_2"/>
    <property type="match status" value="1"/>
</dbReference>
<dbReference type="NCBIfam" id="TIGR02937">
    <property type="entry name" value="sigma70-ECF"/>
    <property type="match status" value="1"/>
</dbReference>
<dbReference type="InterPro" id="IPR013324">
    <property type="entry name" value="RNA_pol_sigma_r3/r4-like"/>
</dbReference>
<keyword evidence="2" id="KW-0805">Transcription regulation</keyword>
<dbReference type="InterPro" id="IPR039425">
    <property type="entry name" value="RNA_pol_sigma-70-like"/>
</dbReference>
<dbReference type="Gene3D" id="1.10.10.10">
    <property type="entry name" value="Winged helix-like DNA-binding domain superfamily/Winged helix DNA-binding domain"/>
    <property type="match status" value="1"/>
</dbReference>
<name>A0AAW6FG24_9BACT</name>
<proteinExistence type="inferred from homology"/>
<evidence type="ECO:0000313" key="8">
    <source>
        <dbReference type="Proteomes" id="UP001212263"/>
    </source>
</evidence>
<dbReference type="GO" id="GO:0003677">
    <property type="term" value="F:DNA binding"/>
    <property type="evidence" value="ECO:0007669"/>
    <property type="project" value="InterPro"/>
</dbReference>
<dbReference type="InterPro" id="IPR013325">
    <property type="entry name" value="RNA_pol_sigma_r2"/>
</dbReference>
<protein>
    <submittedName>
        <fullName evidence="7">Sigma-70 family RNA polymerase sigma factor</fullName>
    </submittedName>
</protein>
<dbReference type="RefSeq" id="WP_272054125.1">
    <property type="nucleotide sequence ID" value="NZ_JAQMRB010000005.1"/>
</dbReference>
<dbReference type="SUPFAM" id="SSF88946">
    <property type="entry name" value="Sigma2 domain of RNA polymerase sigma factors"/>
    <property type="match status" value="1"/>
</dbReference>
<dbReference type="CDD" id="cd06171">
    <property type="entry name" value="Sigma70_r4"/>
    <property type="match status" value="1"/>
</dbReference>
<dbReference type="InterPro" id="IPR007627">
    <property type="entry name" value="RNA_pol_sigma70_r2"/>
</dbReference>
<dbReference type="Proteomes" id="UP001212263">
    <property type="component" value="Unassembled WGS sequence"/>
</dbReference>
<reference evidence="7" key="1">
    <citation type="submission" date="2023-01" db="EMBL/GenBank/DDBJ databases">
        <title>Human gut microbiome strain richness.</title>
        <authorList>
            <person name="Chen-Liaw A."/>
        </authorList>
    </citation>
    <scope>NUCLEOTIDE SEQUENCE</scope>
    <source>
        <strain evidence="7">RTP21484st1_B7_RTP21484_190118</strain>
    </source>
</reference>
<evidence type="ECO:0000313" key="7">
    <source>
        <dbReference type="EMBL" id="MDB9222330.1"/>
    </source>
</evidence>
<dbReference type="GO" id="GO:0016987">
    <property type="term" value="F:sigma factor activity"/>
    <property type="evidence" value="ECO:0007669"/>
    <property type="project" value="UniProtKB-KW"/>
</dbReference>
<comment type="caution">
    <text evidence="7">The sequence shown here is derived from an EMBL/GenBank/DDBJ whole genome shotgun (WGS) entry which is preliminary data.</text>
</comment>
<dbReference type="Pfam" id="PF04542">
    <property type="entry name" value="Sigma70_r2"/>
    <property type="match status" value="1"/>
</dbReference>
<evidence type="ECO:0000256" key="4">
    <source>
        <dbReference type="ARBA" id="ARBA00023163"/>
    </source>
</evidence>
<keyword evidence="3" id="KW-0731">Sigma factor</keyword>
<dbReference type="SUPFAM" id="SSF88659">
    <property type="entry name" value="Sigma3 and sigma4 domains of RNA polymerase sigma factors"/>
    <property type="match status" value="1"/>
</dbReference>
<organism evidence="7 8">
    <name type="scientific">Odoribacter splanchnicus</name>
    <dbReference type="NCBI Taxonomy" id="28118"/>
    <lineage>
        <taxon>Bacteria</taxon>
        <taxon>Pseudomonadati</taxon>
        <taxon>Bacteroidota</taxon>
        <taxon>Bacteroidia</taxon>
        <taxon>Bacteroidales</taxon>
        <taxon>Odoribacteraceae</taxon>
        <taxon>Odoribacter</taxon>
    </lineage>
</organism>
<dbReference type="Gene3D" id="1.10.1740.10">
    <property type="match status" value="1"/>
</dbReference>
<dbReference type="PANTHER" id="PTHR43133">
    <property type="entry name" value="RNA POLYMERASE ECF-TYPE SIGMA FACTO"/>
    <property type="match status" value="1"/>
</dbReference>
<evidence type="ECO:0000256" key="3">
    <source>
        <dbReference type="ARBA" id="ARBA00023082"/>
    </source>
</evidence>
<gene>
    <name evidence="7" type="ORF">PN645_04820</name>
</gene>
<feature type="domain" description="RNA polymerase sigma-70 region 2" evidence="5">
    <location>
        <begin position="35"/>
        <end position="92"/>
    </location>
</feature>
<feature type="domain" description="RNA polymerase sigma factor 70 region 4 type 2" evidence="6">
    <location>
        <begin position="124"/>
        <end position="174"/>
    </location>
</feature>
<dbReference type="AlphaFoldDB" id="A0AAW6FG24"/>